<protein>
    <submittedName>
        <fullName evidence="2">Uncharacterized protein</fullName>
    </submittedName>
</protein>
<keyword evidence="3" id="KW-1185">Reference proteome</keyword>
<dbReference type="Proteomes" id="UP001219525">
    <property type="component" value="Unassembled WGS sequence"/>
</dbReference>
<feature type="region of interest" description="Disordered" evidence="1">
    <location>
        <begin position="155"/>
        <end position="181"/>
    </location>
</feature>
<accession>A0AAD6UW90</accession>
<reference evidence="2" key="1">
    <citation type="submission" date="2023-03" db="EMBL/GenBank/DDBJ databases">
        <title>Massive genome expansion in bonnet fungi (Mycena s.s.) driven by repeated elements and novel gene families across ecological guilds.</title>
        <authorList>
            <consortium name="Lawrence Berkeley National Laboratory"/>
            <person name="Harder C.B."/>
            <person name="Miyauchi S."/>
            <person name="Viragh M."/>
            <person name="Kuo A."/>
            <person name="Thoen E."/>
            <person name="Andreopoulos B."/>
            <person name="Lu D."/>
            <person name="Skrede I."/>
            <person name="Drula E."/>
            <person name="Henrissat B."/>
            <person name="Morin E."/>
            <person name="Kohler A."/>
            <person name="Barry K."/>
            <person name="LaButti K."/>
            <person name="Morin E."/>
            <person name="Salamov A."/>
            <person name="Lipzen A."/>
            <person name="Mereny Z."/>
            <person name="Hegedus B."/>
            <person name="Baldrian P."/>
            <person name="Stursova M."/>
            <person name="Weitz H."/>
            <person name="Taylor A."/>
            <person name="Grigoriev I.V."/>
            <person name="Nagy L.G."/>
            <person name="Martin F."/>
            <person name="Kauserud H."/>
        </authorList>
    </citation>
    <scope>NUCLEOTIDE SEQUENCE</scope>
    <source>
        <strain evidence="2">9144</strain>
    </source>
</reference>
<dbReference type="AlphaFoldDB" id="A0AAD6UW90"/>
<proteinExistence type="predicted"/>
<dbReference type="EMBL" id="JARJCW010000108">
    <property type="protein sequence ID" value="KAJ7193447.1"/>
    <property type="molecule type" value="Genomic_DNA"/>
</dbReference>
<organism evidence="2 3">
    <name type="scientific">Mycena pura</name>
    <dbReference type="NCBI Taxonomy" id="153505"/>
    <lineage>
        <taxon>Eukaryota</taxon>
        <taxon>Fungi</taxon>
        <taxon>Dikarya</taxon>
        <taxon>Basidiomycota</taxon>
        <taxon>Agaricomycotina</taxon>
        <taxon>Agaricomycetes</taxon>
        <taxon>Agaricomycetidae</taxon>
        <taxon>Agaricales</taxon>
        <taxon>Marasmiineae</taxon>
        <taxon>Mycenaceae</taxon>
        <taxon>Mycena</taxon>
    </lineage>
</organism>
<sequence>MECDIMLAELSSDEDDDEMLVEMMLMGNAFGFQFKSLRIAAESNWVSTHAGLTHGSLILSHSFMRCCPACTKMGKEVHFVVRNLEAARDAERGSDWRPGGQKVLHDCTRLQPQMAPGPGKPAAHPQNLRVGPYPTEPSALAEAVLQRGAISPLLKRGSGHQNELGRPSIPLHTGTSLPRAARAASDLLPRPLPRAADAVKFFPSPMSAIHKHLRHQDEDFLRKLKLYTVAVLRQPNYAHECRSNFAARVRGPRTGRNMAPSYYDDRIATFLSLDLKLVSIVLMSRHKIPVTEPDFLRLSQNHIWSFHLMSSGRIGARPRWAAFQAVDGPFMAPAWVYQSRTFETNDGVVSSAPPSQCSEIPSFVLKCGAPPF</sequence>
<gene>
    <name evidence="2" type="ORF">GGX14DRAFT_405512</name>
</gene>
<evidence type="ECO:0000313" key="2">
    <source>
        <dbReference type="EMBL" id="KAJ7193447.1"/>
    </source>
</evidence>
<evidence type="ECO:0000256" key="1">
    <source>
        <dbReference type="SAM" id="MobiDB-lite"/>
    </source>
</evidence>
<name>A0AAD6UW90_9AGAR</name>
<evidence type="ECO:0000313" key="3">
    <source>
        <dbReference type="Proteomes" id="UP001219525"/>
    </source>
</evidence>
<comment type="caution">
    <text evidence="2">The sequence shown here is derived from an EMBL/GenBank/DDBJ whole genome shotgun (WGS) entry which is preliminary data.</text>
</comment>